<dbReference type="Gene3D" id="3.40.50.620">
    <property type="entry name" value="HUPs"/>
    <property type="match status" value="1"/>
</dbReference>
<dbReference type="Gene3D" id="1.20.120.1910">
    <property type="entry name" value="Cysteine-tRNA ligase, C-terminal anti-codon recognition domain"/>
    <property type="match status" value="1"/>
</dbReference>
<dbReference type="SUPFAM" id="SSF47323">
    <property type="entry name" value="Anticodon-binding domain of a subclass of class I aminoacyl-tRNA synthetases"/>
    <property type="match status" value="1"/>
</dbReference>
<dbReference type="Pfam" id="PF09190">
    <property type="entry name" value="DALR_2"/>
    <property type="match status" value="1"/>
</dbReference>
<dbReference type="SMART" id="SM00840">
    <property type="entry name" value="DALR_2"/>
    <property type="match status" value="1"/>
</dbReference>
<keyword evidence="5 12" id="KW-0436">Ligase</keyword>
<keyword evidence="11 12" id="KW-0030">Aminoacyl-tRNA synthetase</keyword>
<evidence type="ECO:0000259" key="13">
    <source>
        <dbReference type="SMART" id="SM00840"/>
    </source>
</evidence>
<evidence type="ECO:0000256" key="6">
    <source>
        <dbReference type="ARBA" id="ARBA00022723"/>
    </source>
</evidence>
<dbReference type="InterPro" id="IPR032678">
    <property type="entry name" value="tRNA-synt_1_cat_dom"/>
</dbReference>
<keyword evidence="9 12" id="KW-0067">ATP-binding</keyword>
<dbReference type="InterPro" id="IPR056411">
    <property type="entry name" value="CysS_C"/>
</dbReference>
<evidence type="ECO:0000313" key="15">
    <source>
        <dbReference type="Proteomes" id="UP000075604"/>
    </source>
</evidence>
<dbReference type="GO" id="GO:0008270">
    <property type="term" value="F:zinc ion binding"/>
    <property type="evidence" value="ECO:0007669"/>
    <property type="project" value="UniProtKB-UniRule"/>
</dbReference>
<dbReference type="InterPro" id="IPR015803">
    <property type="entry name" value="Cys-tRNA-ligase"/>
</dbReference>
<evidence type="ECO:0000256" key="8">
    <source>
        <dbReference type="ARBA" id="ARBA00022833"/>
    </source>
</evidence>
<dbReference type="Proteomes" id="UP000075604">
    <property type="component" value="Unassembled WGS sequence"/>
</dbReference>
<evidence type="ECO:0000256" key="7">
    <source>
        <dbReference type="ARBA" id="ARBA00022741"/>
    </source>
</evidence>
<dbReference type="Pfam" id="PF01406">
    <property type="entry name" value="tRNA-synt_1e"/>
    <property type="match status" value="1"/>
</dbReference>
<comment type="cofactor">
    <cofactor evidence="12">
        <name>Zn(2+)</name>
        <dbReference type="ChEBI" id="CHEBI:29105"/>
    </cofactor>
    <text evidence="12">Binds 1 zinc ion per subunit.</text>
</comment>
<evidence type="ECO:0000256" key="10">
    <source>
        <dbReference type="ARBA" id="ARBA00022917"/>
    </source>
</evidence>
<dbReference type="SUPFAM" id="SSF52374">
    <property type="entry name" value="Nucleotidylyl transferase"/>
    <property type="match status" value="1"/>
</dbReference>
<feature type="domain" description="Cysteinyl-tRNA synthetase class Ia DALR" evidence="13">
    <location>
        <begin position="380"/>
        <end position="441"/>
    </location>
</feature>
<sequence>MPLKVHNTLTRKKEPFVSAQPKIVRIYTCGLTVYAPMHIGHARTYCFWDVFRRYLEYRGYHVLSIINYTDIDDRIMQRANEREGAVDVAERNIAAFRRDCRKLHIKDYAVYTRATDFVDEQVDMVKRLIEKGHAYSVNGEVFYEVATCPSYGELSGRKVDEQEVGASGRVEEDFARKRHPADFSLWKPTSPGQPSWQTGEGAWPTGRPGWHIECSAMSTALLGDHFDVHGGGIDNMFPHHENEIAQSEPLCGRPWVRYWLHPEHLDLKEVKMSKSLGNVISVEELLSRHGHDEARWFFVTHHYRCKLPFGWDLLQQSAQGYARIKKLAAVLAEKLRGAGEEPLAPGAYASQRPEEERFPRMRHQYVHGQFKEHTERFIARFVEAMDDDLNTPNAVAAFFDYVSALYSAGIEQCDDRASLLAVYRAVARHLWVFGVEMAEPALYPALVADYAVAPSENAAGRGGDAAVDRLIAMRQAARKAKDFAKADAIRNLLAEAGVVLEDTPQGPRWTSS</sequence>
<comment type="subunit">
    <text evidence="3 12">Monomer.</text>
</comment>
<dbReference type="GO" id="GO:0005829">
    <property type="term" value="C:cytosol"/>
    <property type="evidence" value="ECO:0007669"/>
    <property type="project" value="TreeGrafter"/>
</dbReference>
<feature type="binding site" evidence="12">
    <location>
        <position position="29"/>
    </location>
    <ligand>
        <name>Zn(2+)</name>
        <dbReference type="ChEBI" id="CHEBI:29105"/>
    </ligand>
</feature>
<dbReference type="GO" id="GO:0006423">
    <property type="term" value="P:cysteinyl-tRNA aminoacylation"/>
    <property type="evidence" value="ECO:0007669"/>
    <property type="project" value="UniProtKB-UniRule"/>
</dbReference>
<dbReference type="PANTHER" id="PTHR10890">
    <property type="entry name" value="CYSTEINYL-TRNA SYNTHETASE"/>
    <property type="match status" value="1"/>
</dbReference>
<feature type="binding site" evidence="12">
    <location>
        <position position="214"/>
    </location>
    <ligand>
        <name>Zn(2+)</name>
        <dbReference type="ChEBI" id="CHEBI:29105"/>
    </ligand>
</feature>
<dbReference type="Pfam" id="PF23493">
    <property type="entry name" value="CysS_C"/>
    <property type="match status" value="1"/>
</dbReference>
<dbReference type="EMBL" id="JELX01001276">
    <property type="protein sequence ID" value="KYF59573.1"/>
    <property type="molecule type" value="Genomic_DNA"/>
</dbReference>
<dbReference type="InterPro" id="IPR014729">
    <property type="entry name" value="Rossmann-like_a/b/a_fold"/>
</dbReference>
<evidence type="ECO:0000256" key="1">
    <source>
        <dbReference type="ARBA" id="ARBA00004496"/>
    </source>
</evidence>
<accession>A0A150PVH0</accession>
<dbReference type="InterPro" id="IPR009080">
    <property type="entry name" value="tRNAsynth_Ia_anticodon-bd"/>
</dbReference>
<feature type="short sequence motif" description="'HIGH' region" evidence="12">
    <location>
        <begin position="31"/>
        <end position="41"/>
    </location>
</feature>
<evidence type="ECO:0000256" key="2">
    <source>
        <dbReference type="ARBA" id="ARBA00005594"/>
    </source>
</evidence>
<comment type="catalytic activity">
    <reaction evidence="12">
        <text>tRNA(Cys) + L-cysteine + ATP = L-cysteinyl-tRNA(Cys) + AMP + diphosphate</text>
        <dbReference type="Rhea" id="RHEA:17773"/>
        <dbReference type="Rhea" id="RHEA-COMP:9661"/>
        <dbReference type="Rhea" id="RHEA-COMP:9679"/>
        <dbReference type="ChEBI" id="CHEBI:30616"/>
        <dbReference type="ChEBI" id="CHEBI:33019"/>
        <dbReference type="ChEBI" id="CHEBI:35235"/>
        <dbReference type="ChEBI" id="CHEBI:78442"/>
        <dbReference type="ChEBI" id="CHEBI:78517"/>
        <dbReference type="ChEBI" id="CHEBI:456215"/>
        <dbReference type="EC" id="6.1.1.16"/>
    </reaction>
</comment>
<evidence type="ECO:0000256" key="11">
    <source>
        <dbReference type="ARBA" id="ARBA00023146"/>
    </source>
</evidence>
<dbReference type="HAMAP" id="MF_00041">
    <property type="entry name" value="Cys_tRNA_synth"/>
    <property type="match status" value="1"/>
</dbReference>
<dbReference type="NCBIfam" id="TIGR00435">
    <property type="entry name" value="cysS"/>
    <property type="match status" value="1"/>
</dbReference>
<evidence type="ECO:0000256" key="4">
    <source>
        <dbReference type="ARBA" id="ARBA00022490"/>
    </source>
</evidence>
<dbReference type="GO" id="GO:0004817">
    <property type="term" value="F:cysteine-tRNA ligase activity"/>
    <property type="evidence" value="ECO:0007669"/>
    <property type="project" value="UniProtKB-UniRule"/>
</dbReference>
<keyword evidence="8 12" id="KW-0862">Zinc</keyword>
<comment type="similarity">
    <text evidence="2 12">Belongs to the class-I aminoacyl-tRNA synthetase family.</text>
</comment>
<keyword evidence="4 12" id="KW-0963">Cytoplasm</keyword>
<dbReference type="PRINTS" id="PR00983">
    <property type="entry name" value="TRNASYNTHCYS"/>
</dbReference>
<comment type="caution">
    <text evidence="14">The sequence shown here is derived from an EMBL/GenBank/DDBJ whole genome shotgun (WGS) entry which is preliminary data.</text>
</comment>
<evidence type="ECO:0000313" key="14">
    <source>
        <dbReference type="EMBL" id="KYF59573.1"/>
    </source>
</evidence>
<dbReference type="GO" id="GO:0005524">
    <property type="term" value="F:ATP binding"/>
    <property type="evidence" value="ECO:0007669"/>
    <property type="project" value="UniProtKB-UniRule"/>
</dbReference>
<comment type="subcellular location">
    <subcellularLocation>
        <location evidence="1 12">Cytoplasm</location>
    </subcellularLocation>
</comment>
<dbReference type="PANTHER" id="PTHR10890:SF3">
    <property type="entry name" value="CYSTEINE--TRNA LIGASE, CYTOPLASMIC"/>
    <property type="match status" value="1"/>
</dbReference>
<keyword evidence="10 12" id="KW-0648">Protein biosynthesis</keyword>
<feature type="binding site" evidence="12">
    <location>
        <position position="243"/>
    </location>
    <ligand>
        <name>Zn(2+)</name>
        <dbReference type="ChEBI" id="CHEBI:29105"/>
    </ligand>
</feature>
<dbReference type="InterPro" id="IPR024909">
    <property type="entry name" value="Cys-tRNA/MSH_ligase"/>
</dbReference>
<dbReference type="InterPro" id="IPR015273">
    <property type="entry name" value="Cys-tRNA-synt_Ia_DALR"/>
</dbReference>
<evidence type="ECO:0000256" key="12">
    <source>
        <dbReference type="HAMAP-Rule" id="MF_00041"/>
    </source>
</evidence>
<gene>
    <name evidence="12" type="primary">cysS</name>
    <name evidence="14" type="ORF">BE04_43335</name>
</gene>
<evidence type="ECO:0000256" key="5">
    <source>
        <dbReference type="ARBA" id="ARBA00022598"/>
    </source>
</evidence>
<feature type="binding site" evidence="12">
    <location>
        <position position="239"/>
    </location>
    <ligand>
        <name>Zn(2+)</name>
        <dbReference type="ChEBI" id="CHEBI:29105"/>
    </ligand>
</feature>
<proteinExistence type="inferred from homology"/>
<feature type="binding site" evidence="12">
    <location>
        <position position="274"/>
    </location>
    <ligand>
        <name>ATP</name>
        <dbReference type="ChEBI" id="CHEBI:30616"/>
    </ligand>
</feature>
<evidence type="ECO:0000256" key="3">
    <source>
        <dbReference type="ARBA" id="ARBA00011245"/>
    </source>
</evidence>
<organism evidence="14 15">
    <name type="scientific">Sorangium cellulosum</name>
    <name type="common">Polyangium cellulosum</name>
    <dbReference type="NCBI Taxonomy" id="56"/>
    <lineage>
        <taxon>Bacteria</taxon>
        <taxon>Pseudomonadati</taxon>
        <taxon>Myxococcota</taxon>
        <taxon>Polyangia</taxon>
        <taxon>Polyangiales</taxon>
        <taxon>Polyangiaceae</taxon>
        <taxon>Sorangium</taxon>
    </lineage>
</organism>
<name>A0A150PVH0_SORCE</name>
<keyword evidence="7 12" id="KW-0547">Nucleotide-binding</keyword>
<protein>
    <recommendedName>
        <fullName evidence="12">Cysteine--tRNA ligase</fullName>
        <ecNumber evidence="12">6.1.1.16</ecNumber>
    </recommendedName>
    <alternativeName>
        <fullName evidence="12">Cysteinyl-tRNA synthetase</fullName>
        <shortName evidence="12">CysRS</shortName>
    </alternativeName>
</protein>
<reference evidence="14 15" key="1">
    <citation type="submission" date="2014-02" db="EMBL/GenBank/DDBJ databases">
        <title>The small core and large imbalanced accessory genome model reveals a collaborative survival strategy of Sorangium cellulosum strains in nature.</title>
        <authorList>
            <person name="Han K."/>
            <person name="Peng R."/>
            <person name="Blom J."/>
            <person name="Li Y.-Z."/>
        </authorList>
    </citation>
    <scope>NUCLEOTIDE SEQUENCE [LARGE SCALE GENOMIC DNA]</scope>
    <source>
        <strain evidence="14 15">So0157-18</strain>
    </source>
</reference>
<evidence type="ECO:0000256" key="9">
    <source>
        <dbReference type="ARBA" id="ARBA00022840"/>
    </source>
</evidence>
<dbReference type="CDD" id="cd00672">
    <property type="entry name" value="CysRS_core"/>
    <property type="match status" value="1"/>
</dbReference>
<feature type="short sequence motif" description="'KMSKS' region" evidence="12">
    <location>
        <begin position="271"/>
        <end position="275"/>
    </location>
</feature>
<dbReference type="EC" id="6.1.1.16" evidence="12"/>
<keyword evidence="6 12" id="KW-0479">Metal-binding</keyword>
<dbReference type="AlphaFoldDB" id="A0A150PVH0"/>